<dbReference type="eggNOG" id="ENOG502S5BK">
    <property type="taxonomic scope" value="Eukaryota"/>
</dbReference>
<protein>
    <recommendedName>
        <fullName evidence="1">GST N-terminal domain-containing protein</fullName>
    </recommendedName>
</protein>
<organism evidence="2">
    <name type="scientific">Physcomitrium patens</name>
    <name type="common">Spreading-leaved earth moss</name>
    <name type="synonym">Physcomitrella patens</name>
    <dbReference type="NCBI Taxonomy" id="3218"/>
    <lineage>
        <taxon>Eukaryota</taxon>
        <taxon>Viridiplantae</taxon>
        <taxon>Streptophyta</taxon>
        <taxon>Embryophyta</taxon>
        <taxon>Bryophyta</taxon>
        <taxon>Bryophytina</taxon>
        <taxon>Bryopsida</taxon>
        <taxon>Funariidae</taxon>
        <taxon>Funariales</taxon>
        <taxon>Funariaceae</taxon>
        <taxon>Physcomitrium</taxon>
    </lineage>
</organism>
<evidence type="ECO:0000313" key="2">
    <source>
        <dbReference type="EMBL" id="PNR45264.1"/>
    </source>
</evidence>
<dbReference type="Gramene" id="Pp3c11_14770V3.2">
    <property type="protein sequence ID" value="Pp3c11_14770V3.2"/>
    <property type="gene ID" value="Pp3c11_14770"/>
</dbReference>
<dbReference type="Gramene" id="Pp3c11_14770V3.3">
    <property type="protein sequence ID" value="Pp3c11_14770V3.3"/>
    <property type="gene ID" value="Pp3c11_14770"/>
</dbReference>
<dbReference type="OMA" id="ISHYCEK"/>
<reference evidence="2 4" key="2">
    <citation type="journal article" date="2018" name="Plant J.">
        <title>The Physcomitrella patens chromosome-scale assembly reveals moss genome structure and evolution.</title>
        <authorList>
            <person name="Lang D."/>
            <person name="Ullrich K.K."/>
            <person name="Murat F."/>
            <person name="Fuchs J."/>
            <person name="Jenkins J."/>
            <person name="Haas F.B."/>
            <person name="Piednoel M."/>
            <person name="Gundlach H."/>
            <person name="Van Bel M."/>
            <person name="Meyberg R."/>
            <person name="Vives C."/>
            <person name="Morata J."/>
            <person name="Symeonidi A."/>
            <person name="Hiss M."/>
            <person name="Muchero W."/>
            <person name="Kamisugi Y."/>
            <person name="Saleh O."/>
            <person name="Blanc G."/>
            <person name="Decker E.L."/>
            <person name="van Gessel N."/>
            <person name="Grimwood J."/>
            <person name="Hayes R.D."/>
            <person name="Graham S.W."/>
            <person name="Gunter L.E."/>
            <person name="McDaniel S.F."/>
            <person name="Hoernstein S.N.W."/>
            <person name="Larsson A."/>
            <person name="Li F.W."/>
            <person name="Perroud P.F."/>
            <person name="Phillips J."/>
            <person name="Ranjan P."/>
            <person name="Rokshar D.S."/>
            <person name="Rothfels C.J."/>
            <person name="Schneider L."/>
            <person name="Shu S."/>
            <person name="Stevenson D.W."/>
            <person name="Thummler F."/>
            <person name="Tillich M."/>
            <person name="Villarreal Aguilar J.C."/>
            <person name="Widiez T."/>
            <person name="Wong G.K."/>
            <person name="Wymore A."/>
            <person name="Zhang Y."/>
            <person name="Zimmer A.D."/>
            <person name="Quatrano R.S."/>
            <person name="Mayer K.F.X."/>
            <person name="Goodstein D."/>
            <person name="Casacuberta J.M."/>
            <person name="Vandepoele K."/>
            <person name="Reski R."/>
            <person name="Cuming A.C."/>
            <person name="Tuskan G.A."/>
            <person name="Maumus F."/>
            <person name="Salse J."/>
            <person name="Schmutz J."/>
            <person name="Rensing S.A."/>
        </authorList>
    </citation>
    <scope>NUCLEOTIDE SEQUENCE [LARGE SCALE GENOMIC DNA]</scope>
    <source>
        <strain evidence="3 4">cv. Gransden 2004</strain>
    </source>
</reference>
<dbReference type="InterPro" id="IPR036282">
    <property type="entry name" value="Glutathione-S-Trfase_C_sf"/>
</dbReference>
<dbReference type="Gene3D" id="3.40.30.10">
    <property type="entry name" value="Glutaredoxin"/>
    <property type="match status" value="1"/>
</dbReference>
<dbReference type="AlphaFoldDB" id="A9RIP1"/>
<dbReference type="RefSeq" id="XP_024389293.1">
    <property type="nucleotide sequence ID" value="XM_024533525.2"/>
</dbReference>
<dbReference type="EnsemblPlants" id="Pp3c11_14770V3.1">
    <property type="protein sequence ID" value="Pp3c11_14770V3.1"/>
    <property type="gene ID" value="Pp3c11_14770"/>
</dbReference>
<proteinExistence type="predicted"/>
<evidence type="ECO:0000313" key="3">
    <source>
        <dbReference type="EnsemblPlants" id="Pp3c11_14770V3.1"/>
    </source>
</evidence>
<dbReference type="Proteomes" id="UP000006727">
    <property type="component" value="Chromosome 11"/>
</dbReference>
<dbReference type="OrthoDB" id="9988732at2759"/>
<dbReference type="SUPFAM" id="SSF52833">
    <property type="entry name" value="Thioredoxin-like"/>
    <property type="match status" value="1"/>
</dbReference>
<evidence type="ECO:0000313" key="4">
    <source>
        <dbReference type="Proteomes" id="UP000006727"/>
    </source>
</evidence>
<dbReference type="PaxDb" id="3218-PP1S11_288V6.1"/>
<dbReference type="EnsemblPlants" id="Pp3c11_14770V3.4">
    <property type="protein sequence ID" value="Pp3c11_14770V3.4"/>
    <property type="gene ID" value="Pp3c11_14770"/>
</dbReference>
<name>A9RIP1_PHYPA</name>
<feature type="domain" description="GST N-terminal" evidence="1">
    <location>
        <begin position="74"/>
        <end position="140"/>
    </location>
</feature>
<dbReference type="InterPro" id="IPR004045">
    <property type="entry name" value="Glutathione_S-Trfase_N"/>
</dbReference>
<sequence>MYTRLCSDVATGLVTSDPLVLRSSLPFPRCYLPVGALRRDPETTGSLIRSSAGVNMAVKAEDSDIHRLISIGPSHYCEKARWALERAYIPFSEDKHCPGFHIPVVKGFPGGKTCPKLVIGKGPEQVVLSESHDILEYADKKIDNEENRLYPSDPELLQLVQSWESKFDDRLGPHVRRYAYSFLLFDSSTYELLTQGGSTVEKFLAWIMLPLLRRVIYRGLKCNRPGAKEQSLEVIDNIFKEVDDALADGRPYICGSKFSAADVTFAALGGPLVSPPEGGAWMPPLDAIPSEMRDVMKRLQGTPAGQHILKIYETKRQRPEQKRVYQ</sequence>
<dbReference type="HOGENOM" id="CLU_011226_0_3_1"/>
<reference evidence="3" key="3">
    <citation type="submission" date="2020-12" db="UniProtKB">
        <authorList>
            <consortium name="EnsemblPlants"/>
        </authorList>
    </citation>
    <scope>IDENTIFICATION</scope>
</reference>
<dbReference type="CDD" id="cd00570">
    <property type="entry name" value="GST_N_family"/>
    <property type="match status" value="1"/>
</dbReference>
<dbReference type="Pfam" id="PF13409">
    <property type="entry name" value="GST_N_2"/>
    <property type="match status" value="1"/>
</dbReference>
<accession>A9RIP1</accession>
<dbReference type="Gramene" id="Pp3c11_14770V3.1">
    <property type="protein sequence ID" value="Pp3c11_14770V3.1"/>
    <property type="gene ID" value="Pp3c11_14770"/>
</dbReference>
<dbReference type="EnsemblPlants" id="Pp3c11_14770V3.2">
    <property type="protein sequence ID" value="Pp3c11_14770V3.2"/>
    <property type="gene ID" value="Pp3c11_14770"/>
</dbReference>
<dbReference type="Gramene" id="Pp3c11_14770V3.4">
    <property type="protein sequence ID" value="Pp3c11_14770V3.4"/>
    <property type="gene ID" value="Pp3c11_14770"/>
</dbReference>
<dbReference type="RefSeq" id="XP_073393294.1">
    <property type="nucleotide sequence ID" value="XM_073537193.1"/>
</dbReference>
<dbReference type="RefSeq" id="XP_024389294.1">
    <property type="nucleotide sequence ID" value="XM_024533526.2"/>
</dbReference>
<dbReference type="EnsemblPlants" id="Pp3c11_14770V3.3">
    <property type="protein sequence ID" value="Pp3c11_14770V3.3"/>
    <property type="gene ID" value="Pp3c11_14770"/>
</dbReference>
<dbReference type="Pfam" id="PF13410">
    <property type="entry name" value="GST_C_2"/>
    <property type="match status" value="1"/>
</dbReference>
<dbReference type="GeneID" id="112288856"/>
<keyword evidence="4" id="KW-1185">Reference proteome</keyword>
<evidence type="ECO:0000259" key="1">
    <source>
        <dbReference type="Pfam" id="PF13409"/>
    </source>
</evidence>
<gene>
    <name evidence="3" type="primary">LOC112288856</name>
    <name evidence="2" type="ORF">PHYPA_015035</name>
</gene>
<dbReference type="SUPFAM" id="SSF47616">
    <property type="entry name" value="GST C-terminal domain-like"/>
    <property type="match status" value="1"/>
</dbReference>
<reference evidence="2 4" key="1">
    <citation type="journal article" date="2008" name="Science">
        <title>The Physcomitrella genome reveals evolutionary insights into the conquest of land by plants.</title>
        <authorList>
            <person name="Rensing S."/>
            <person name="Lang D."/>
            <person name="Zimmer A."/>
            <person name="Terry A."/>
            <person name="Salamov A."/>
            <person name="Shapiro H."/>
            <person name="Nishiyama T."/>
            <person name="Perroud P.-F."/>
            <person name="Lindquist E."/>
            <person name="Kamisugi Y."/>
            <person name="Tanahashi T."/>
            <person name="Sakakibara K."/>
            <person name="Fujita T."/>
            <person name="Oishi K."/>
            <person name="Shin-I T."/>
            <person name="Kuroki Y."/>
            <person name="Toyoda A."/>
            <person name="Suzuki Y."/>
            <person name="Hashimoto A."/>
            <person name="Yamaguchi K."/>
            <person name="Sugano A."/>
            <person name="Kohara Y."/>
            <person name="Fujiyama A."/>
            <person name="Anterola A."/>
            <person name="Aoki S."/>
            <person name="Ashton N."/>
            <person name="Barbazuk W.B."/>
            <person name="Barker E."/>
            <person name="Bennetzen J."/>
            <person name="Bezanilla M."/>
            <person name="Blankenship R."/>
            <person name="Cho S.H."/>
            <person name="Dutcher S."/>
            <person name="Estelle M."/>
            <person name="Fawcett J.A."/>
            <person name="Gundlach H."/>
            <person name="Hanada K."/>
            <person name="Heyl A."/>
            <person name="Hicks K.A."/>
            <person name="Hugh J."/>
            <person name="Lohr M."/>
            <person name="Mayer K."/>
            <person name="Melkozernov A."/>
            <person name="Murata T."/>
            <person name="Nelson D."/>
            <person name="Pils B."/>
            <person name="Prigge M."/>
            <person name="Reiss B."/>
            <person name="Renner T."/>
            <person name="Rombauts S."/>
            <person name="Rushton P."/>
            <person name="Sanderfoot A."/>
            <person name="Schween G."/>
            <person name="Shiu S.-H."/>
            <person name="Stueber K."/>
            <person name="Theodoulou F.L."/>
            <person name="Tu H."/>
            <person name="Van de Peer Y."/>
            <person name="Verrier P.J."/>
            <person name="Waters E."/>
            <person name="Wood A."/>
            <person name="Yang L."/>
            <person name="Cove D."/>
            <person name="Cuming A."/>
            <person name="Hasebe M."/>
            <person name="Lucas S."/>
            <person name="Mishler D.B."/>
            <person name="Reski R."/>
            <person name="Grigoriev I."/>
            <person name="Quatrano R.S."/>
            <person name="Boore J.L."/>
        </authorList>
    </citation>
    <scope>NUCLEOTIDE SEQUENCE [LARGE SCALE GENOMIC DNA]</scope>
    <source>
        <strain evidence="3 4">cv. Gransden 2004</strain>
    </source>
</reference>
<dbReference type="EMBL" id="ABEU02000011">
    <property type="protein sequence ID" value="PNR45264.1"/>
    <property type="molecule type" value="Genomic_DNA"/>
</dbReference>
<dbReference type="InterPro" id="IPR036249">
    <property type="entry name" value="Thioredoxin-like_sf"/>
</dbReference>